<accession>A0A8I6Y6H3</accession>
<dbReference type="GO" id="GO:0008270">
    <property type="term" value="F:zinc ion binding"/>
    <property type="evidence" value="ECO:0007669"/>
    <property type="project" value="UniProtKB-KW"/>
</dbReference>
<proteinExistence type="predicted"/>
<dbReference type="Gramene" id="HORVU.MOREX.r3.5HG0513580.1">
    <property type="protein sequence ID" value="HORVU.MOREX.r3.5HG0513580.1.CDS1"/>
    <property type="gene ID" value="HORVU.MOREX.r3.5HG0513580"/>
</dbReference>
<dbReference type="AlphaFoldDB" id="A0A8I6Y6H3"/>
<reference evidence="3" key="3">
    <citation type="submission" date="2022-01" db="UniProtKB">
        <authorList>
            <consortium name="EnsemblPlants"/>
        </authorList>
    </citation>
    <scope>IDENTIFICATION</scope>
    <source>
        <strain evidence="3">subsp. vulgare</strain>
    </source>
</reference>
<dbReference type="Gene3D" id="4.10.60.10">
    <property type="entry name" value="Zinc finger, CCHC-type"/>
    <property type="match status" value="1"/>
</dbReference>
<sequence length="139" mass="16167">MSEGPWLIRDRVVIIQEYDGFKNPDSFKLDKLVVWAQIHRLPDKFLIEPAVRGLASRIGDVEEVQLKLPTGFFGEFVRVKVKIDINAKIKRFVTAKKGNERVMYQVKYEKLPTFCFHCGEFGHWHEECGKGERDVSDIL</sequence>
<keyword evidence="1" id="KW-0862">Zinc</keyword>
<dbReference type="PANTHER" id="PTHR31286">
    <property type="entry name" value="GLYCINE-RICH CELL WALL STRUCTURAL PROTEIN 1.8-LIKE"/>
    <property type="match status" value="1"/>
</dbReference>
<protein>
    <recommendedName>
        <fullName evidence="2">CCHC-type domain-containing protein</fullName>
    </recommendedName>
</protein>
<dbReference type="InterPro" id="IPR040256">
    <property type="entry name" value="At4g02000-like"/>
</dbReference>
<dbReference type="SUPFAM" id="SSF57756">
    <property type="entry name" value="Retrovirus zinc finger-like domains"/>
    <property type="match status" value="1"/>
</dbReference>
<dbReference type="EnsemblPlants" id="HORVU.MOREX.r3.5HG0513580.1">
    <property type="protein sequence ID" value="HORVU.MOREX.r3.5HG0513580.1.CDS1"/>
    <property type="gene ID" value="HORVU.MOREX.r3.5HG0513580"/>
</dbReference>
<keyword evidence="1" id="KW-0479">Metal-binding</keyword>
<keyword evidence="4" id="KW-1185">Reference proteome</keyword>
<dbReference type="InterPro" id="IPR036875">
    <property type="entry name" value="Znf_CCHC_sf"/>
</dbReference>
<keyword evidence="1" id="KW-0863">Zinc-finger</keyword>
<dbReference type="GO" id="GO:0003676">
    <property type="term" value="F:nucleic acid binding"/>
    <property type="evidence" value="ECO:0007669"/>
    <property type="project" value="InterPro"/>
</dbReference>
<feature type="domain" description="CCHC-type" evidence="2">
    <location>
        <begin position="115"/>
        <end position="128"/>
    </location>
</feature>
<evidence type="ECO:0000313" key="3">
    <source>
        <dbReference type="EnsemblPlants" id="HORVU.MOREX.r3.5HG0513580.1.CDS1"/>
    </source>
</evidence>
<name>A0A8I6Y6H3_HORVV</name>
<dbReference type="PANTHER" id="PTHR31286:SF167">
    <property type="entry name" value="OS09G0268800 PROTEIN"/>
    <property type="match status" value="1"/>
</dbReference>
<reference evidence="3" key="2">
    <citation type="submission" date="2020-10" db="EMBL/GenBank/DDBJ databases">
        <authorList>
            <person name="Scholz U."/>
            <person name="Mascher M."/>
            <person name="Fiebig A."/>
        </authorList>
    </citation>
    <scope>NUCLEOTIDE SEQUENCE [LARGE SCALE GENOMIC DNA]</scope>
    <source>
        <strain evidence="3">cv. Morex</strain>
    </source>
</reference>
<dbReference type="Pfam" id="PF14392">
    <property type="entry name" value="zf-CCHC_4"/>
    <property type="match status" value="1"/>
</dbReference>
<organism evidence="3 4">
    <name type="scientific">Hordeum vulgare subsp. vulgare</name>
    <name type="common">Domesticated barley</name>
    <dbReference type="NCBI Taxonomy" id="112509"/>
    <lineage>
        <taxon>Eukaryota</taxon>
        <taxon>Viridiplantae</taxon>
        <taxon>Streptophyta</taxon>
        <taxon>Embryophyta</taxon>
        <taxon>Tracheophyta</taxon>
        <taxon>Spermatophyta</taxon>
        <taxon>Magnoliopsida</taxon>
        <taxon>Liliopsida</taxon>
        <taxon>Poales</taxon>
        <taxon>Poaceae</taxon>
        <taxon>BOP clade</taxon>
        <taxon>Pooideae</taxon>
        <taxon>Triticodae</taxon>
        <taxon>Triticeae</taxon>
        <taxon>Hordeinae</taxon>
        <taxon>Hordeum</taxon>
    </lineage>
</organism>
<evidence type="ECO:0000256" key="1">
    <source>
        <dbReference type="PROSITE-ProRule" id="PRU00047"/>
    </source>
</evidence>
<evidence type="ECO:0000313" key="4">
    <source>
        <dbReference type="Proteomes" id="UP000011116"/>
    </source>
</evidence>
<dbReference type="Proteomes" id="UP000011116">
    <property type="component" value="Chromosome 5H"/>
</dbReference>
<evidence type="ECO:0000259" key="2">
    <source>
        <dbReference type="PROSITE" id="PS50158"/>
    </source>
</evidence>
<dbReference type="PROSITE" id="PS50158">
    <property type="entry name" value="ZF_CCHC"/>
    <property type="match status" value="1"/>
</dbReference>
<dbReference type="Gramene" id="HORVU.MOREX.r2.5HG0426710.1">
    <property type="protein sequence ID" value="HORVU.MOREX.r2.5HG0426710.1.CDS.1"/>
    <property type="gene ID" value="HORVU.MOREX.r2.5HG0426710"/>
</dbReference>
<dbReference type="InterPro" id="IPR001878">
    <property type="entry name" value="Znf_CCHC"/>
</dbReference>
<reference evidence="4" key="1">
    <citation type="journal article" date="2012" name="Nature">
        <title>A physical, genetic and functional sequence assembly of the barley genome.</title>
        <authorList>
            <consortium name="The International Barley Genome Sequencing Consortium"/>
            <person name="Mayer K.F."/>
            <person name="Waugh R."/>
            <person name="Brown J.W."/>
            <person name="Schulman A."/>
            <person name="Langridge P."/>
            <person name="Platzer M."/>
            <person name="Fincher G.B."/>
            <person name="Muehlbauer G.J."/>
            <person name="Sato K."/>
            <person name="Close T.J."/>
            <person name="Wise R.P."/>
            <person name="Stein N."/>
        </authorList>
    </citation>
    <scope>NUCLEOTIDE SEQUENCE [LARGE SCALE GENOMIC DNA]</scope>
    <source>
        <strain evidence="4">cv. Morex</strain>
    </source>
</reference>
<dbReference type="InterPro" id="IPR025836">
    <property type="entry name" value="Zn_knuckle_CX2CX4HX4C"/>
</dbReference>